<evidence type="ECO:0000256" key="1">
    <source>
        <dbReference type="ARBA" id="ARBA00001938"/>
    </source>
</evidence>
<dbReference type="Gene3D" id="3.40.50.1820">
    <property type="entry name" value="alpha/beta hydrolase"/>
    <property type="match status" value="1"/>
</dbReference>
<accession>A0A228INC3</accession>
<dbReference type="EMBL" id="NKFA01000007">
    <property type="protein sequence ID" value="OXI43848.1"/>
    <property type="molecule type" value="Genomic_DNA"/>
</dbReference>
<feature type="domain" description="Lipoyl-binding" evidence="5">
    <location>
        <begin position="2"/>
        <end position="77"/>
    </location>
</feature>
<name>A0A228INC3_9BURK</name>
<dbReference type="InterPro" id="IPR029058">
    <property type="entry name" value="AB_hydrolase_fold"/>
</dbReference>
<dbReference type="PROSITE" id="PS50968">
    <property type="entry name" value="BIOTINYL_LIPOYL"/>
    <property type="match status" value="1"/>
</dbReference>
<reference evidence="8" key="1">
    <citation type="submission" date="2017-06" db="EMBL/GenBank/DDBJ databases">
        <authorList>
            <person name="LiPuma J."/>
            <person name="Spilker T."/>
        </authorList>
    </citation>
    <scope>NUCLEOTIDE SEQUENCE [LARGE SCALE GENOMIC DNA]</scope>
    <source>
        <strain evidence="8">AU17325</strain>
    </source>
</reference>
<feature type="compositionally biased region" description="Polar residues" evidence="4">
    <location>
        <begin position="110"/>
        <end position="125"/>
    </location>
</feature>
<dbReference type="InterPro" id="IPR003016">
    <property type="entry name" value="2-oxoA_DH_lipoyl-BS"/>
</dbReference>
<feature type="domain" description="Peripheral subunit-binding (PSBD)" evidence="6">
    <location>
        <begin position="132"/>
        <end position="169"/>
    </location>
</feature>
<reference evidence="7 8" key="2">
    <citation type="submission" date="2017-08" db="EMBL/GenBank/DDBJ databases">
        <title>WGS of novel Burkholderia cepaca complex species.</title>
        <authorList>
            <person name="Lipuma J."/>
            <person name="Spilker T."/>
        </authorList>
    </citation>
    <scope>NUCLEOTIDE SEQUENCE [LARGE SCALE GENOMIC DNA]</scope>
    <source>
        <strain evidence="7 8">AU17325</strain>
    </source>
</reference>
<dbReference type="PROSITE" id="PS00189">
    <property type="entry name" value="LIPOYL"/>
    <property type="match status" value="1"/>
</dbReference>
<dbReference type="Pfam" id="PF02817">
    <property type="entry name" value="E3_binding"/>
    <property type="match status" value="1"/>
</dbReference>
<dbReference type="GO" id="GO:0006086">
    <property type="term" value="P:pyruvate decarboxylation to acetyl-CoA"/>
    <property type="evidence" value="ECO:0007669"/>
    <property type="project" value="InterPro"/>
</dbReference>
<dbReference type="Pfam" id="PF00364">
    <property type="entry name" value="Biotin_lipoyl"/>
    <property type="match status" value="1"/>
</dbReference>
<keyword evidence="7" id="KW-0808">Transferase</keyword>
<comment type="cofactor">
    <cofactor evidence="1">
        <name>(R)-lipoate</name>
        <dbReference type="ChEBI" id="CHEBI:83088"/>
    </cofactor>
</comment>
<gene>
    <name evidence="7" type="ORF">CFB84_20145</name>
</gene>
<dbReference type="PANTHER" id="PTHR23151:SF90">
    <property type="entry name" value="DIHYDROLIPOYLLYSINE-RESIDUE ACETYLTRANSFERASE COMPONENT OF PYRUVATE DEHYDROGENASE COMPLEX, MITOCHONDRIAL-RELATED"/>
    <property type="match status" value="1"/>
</dbReference>
<dbReference type="GO" id="GO:0045254">
    <property type="term" value="C:pyruvate dehydrogenase complex"/>
    <property type="evidence" value="ECO:0007669"/>
    <property type="project" value="InterPro"/>
</dbReference>
<dbReference type="InterPro" id="IPR045257">
    <property type="entry name" value="E2/Pdx1"/>
</dbReference>
<protein>
    <submittedName>
        <fullName evidence="7">Acetoin dehydrogenase dihydrolipoyllysine-residue acetyltransferase subunit</fullName>
    </submittedName>
</protein>
<evidence type="ECO:0000313" key="8">
    <source>
        <dbReference type="Proteomes" id="UP000214600"/>
    </source>
</evidence>
<dbReference type="Gene3D" id="2.40.50.100">
    <property type="match status" value="1"/>
</dbReference>
<evidence type="ECO:0000256" key="4">
    <source>
        <dbReference type="SAM" id="MobiDB-lite"/>
    </source>
</evidence>
<dbReference type="PROSITE" id="PS51826">
    <property type="entry name" value="PSBD"/>
    <property type="match status" value="1"/>
</dbReference>
<evidence type="ECO:0000259" key="6">
    <source>
        <dbReference type="PROSITE" id="PS51826"/>
    </source>
</evidence>
<dbReference type="Proteomes" id="UP000214600">
    <property type="component" value="Unassembled WGS sequence"/>
</dbReference>
<dbReference type="Pfam" id="PF12697">
    <property type="entry name" value="Abhydrolase_6"/>
    <property type="match status" value="1"/>
</dbReference>
<evidence type="ECO:0000259" key="5">
    <source>
        <dbReference type="PROSITE" id="PS50968"/>
    </source>
</evidence>
<dbReference type="AlphaFoldDB" id="A0A228INC3"/>
<dbReference type="InterPro" id="IPR000073">
    <property type="entry name" value="AB_hydrolase_1"/>
</dbReference>
<organism evidence="7 8">
    <name type="scientific">Burkholderia aenigmatica</name>
    <dbReference type="NCBI Taxonomy" id="2015348"/>
    <lineage>
        <taxon>Bacteria</taxon>
        <taxon>Pseudomonadati</taxon>
        <taxon>Pseudomonadota</taxon>
        <taxon>Betaproteobacteria</taxon>
        <taxon>Burkholderiales</taxon>
        <taxon>Burkholderiaceae</taxon>
        <taxon>Burkholderia</taxon>
        <taxon>Burkholderia cepacia complex</taxon>
    </lineage>
</organism>
<dbReference type="OrthoDB" id="8562572at2"/>
<evidence type="ECO:0000256" key="2">
    <source>
        <dbReference type="ARBA" id="ARBA00007317"/>
    </source>
</evidence>
<dbReference type="CDD" id="cd06849">
    <property type="entry name" value="lipoyl_domain"/>
    <property type="match status" value="1"/>
</dbReference>
<dbReference type="InterPro" id="IPR004167">
    <property type="entry name" value="PSBD"/>
</dbReference>
<dbReference type="SUPFAM" id="SSF53474">
    <property type="entry name" value="alpha/beta-Hydrolases"/>
    <property type="match status" value="1"/>
</dbReference>
<dbReference type="InterPro" id="IPR011053">
    <property type="entry name" value="Single_hybrid_motif"/>
</dbReference>
<comment type="caution">
    <text evidence="7">The sequence shown here is derived from an EMBL/GenBank/DDBJ whole genome shotgun (WGS) entry which is preliminary data.</text>
</comment>
<dbReference type="Gene3D" id="4.10.320.10">
    <property type="entry name" value="E3-binding domain"/>
    <property type="match status" value="1"/>
</dbReference>
<evidence type="ECO:0000256" key="3">
    <source>
        <dbReference type="ARBA" id="ARBA00022823"/>
    </source>
</evidence>
<comment type="similarity">
    <text evidence="2">Belongs to the 2-oxoacid dehydrogenase family.</text>
</comment>
<keyword evidence="3" id="KW-0450">Lipoyl</keyword>
<sequence length="437" mass="46417">MSKVLMLPRLGETMEQGRVVTWLKQPGQSFVRGETIVEIETDKTIVELPALVDGVLRSIAAEEGADVDVGATLGHYDVIGEERDAASEESAVVAGTRAEAEGSPAAALKATSQPPEATPRTNVQSDVGERMRATPNARRIARRTGIDLVNVLGTGRRARIQGADVEAAAGIRASTEVATSPGAGVHYRNLCHGRIAFREWGSTSRSNVPIVLLHGYGGDSQVWVALASQLQRAGRHLFAPDLPSHGATDFDGTDPQAIADAIVAFVNDLQLDTFELVGHSLGGAIATKVAVILGHRVARLTLLAPAGLGSEIDGDFIEGMARVTHGGGLAHLLRRIAMTTPLLSATQLDQMAASIREREALAPLSRRLVSNGRQQVDIGSDLAVLSIPVCVIWGLEDKIIPWNQATCAGSAIPVYFLPQCGHMPQWDQPHKLAELLS</sequence>
<feature type="region of interest" description="Disordered" evidence="4">
    <location>
        <begin position="97"/>
        <end position="134"/>
    </location>
</feature>
<proteinExistence type="inferred from homology"/>
<dbReference type="NCBIfam" id="NF011457">
    <property type="entry name" value="PRK14875.1"/>
    <property type="match status" value="1"/>
</dbReference>
<dbReference type="PRINTS" id="PR00111">
    <property type="entry name" value="ABHYDROLASE"/>
</dbReference>
<dbReference type="InterPro" id="IPR036625">
    <property type="entry name" value="E3-bd_dom_sf"/>
</dbReference>
<dbReference type="SUPFAM" id="SSF47005">
    <property type="entry name" value="Peripheral subunit-binding domain of 2-oxo acid dehydrogenase complex"/>
    <property type="match status" value="1"/>
</dbReference>
<evidence type="ECO:0000313" key="7">
    <source>
        <dbReference type="EMBL" id="OXI43848.1"/>
    </source>
</evidence>
<dbReference type="InterPro" id="IPR000089">
    <property type="entry name" value="Biotin_lipoyl"/>
</dbReference>
<dbReference type="RefSeq" id="WP_089451751.1">
    <property type="nucleotide sequence ID" value="NZ_NKFA01000007.1"/>
</dbReference>
<dbReference type="PANTHER" id="PTHR23151">
    <property type="entry name" value="DIHYDROLIPOAMIDE ACETYL/SUCCINYL-TRANSFERASE-RELATED"/>
    <property type="match status" value="1"/>
</dbReference>
<dbReference type="GO" id="GO:0016746">
    <property type="term" value="F:acyltransferase activity"/>
    <property type="evidence" value="ECO:0007669"/>
    <property type="project" value="InterPro"/>
</dbReference>
<dbReference type="SUPFAM" id="SSF51230">
    <property type="entry name" value="Single hybrid motif"/>
    <property type="match status" value="1"/>
</dbReference>